<keyword evidence="3" id="KW-1185">Reference proteome</keyword>
<dbReference type="InterPro" id="IPR036291">
    <property type="entry name" value="NAD(P)-bd_dom_sf"/>
</dbReference>
<dbReference type="EMBL" id="CACRXK020002286">
    <property type="protein sequence ID" value="CAB3993569.1"/>
    <property type="molecule type" value="Genomic_DNA"/>
</dbReference>
<dbReference type="FunFam" id="3.40.50.720:FF:000178">
    <property type="entry name" value="Saccharopine dehydrogenase-like oxidoreductase"/>
    <property type="match status" value="1"/>
</dbReference>
<comment type="similarity">
    <text evidence="1">Belongs to the saccharopine dehydrogenase family.</text>
</comment>
<reference evidence="2" key="1">
    <citation type="submission" date="2020-04" db="EMBL/GenBank/DDBJ databases">
        <authorList>
            <person name="Alioto T."/>
            <person name="Alioto T."/>
            <person name="Gomez Garrido J."/>
        </authorList>
    </citation>
    <scope>NUCLEOTIDE SEQUENCE</scope>
    <source>
        <strain evidence="2">A484AB</strain>
    </source>
</reference>
<proteinExistence type="inferred from homology"/>
<comment type="caution">
    <text evidence="2">The sequence shown here is derived from an EMBL/GenBank/DDBJ whole genome shotgun (WGS) entry which is preliminary data.</text>
</comment>
<organism evidence="2 3">
    <name type="scientific">Paramuricea clavata</name>
    <name type="common">Red gorgonian</name>
    <name type="synonym">Violescent sea-whip</name>
    <dbReference type="NCBI Taxonomy" id="317549"/>
    <lineage>
        <taxon>Eukaryota</taxon>
        <taxon>Metazoa</taxon>
        <taxon>Cnidaria</taxon>
        <taxon>Anthozoa</taxon>
        <taxon>Octocorallia</taxon>
        <taxon>Malacalcyonacea</taxon>
        <taxon>Plexauridae</taxon>
        <taxon>Paramuricea</taxon>
    </lineage>
</organism>
<protein>
    <submittedName>
        <fullName evidence="2">Saccharopine dehydrogenase-like oxidoreductase</fullName>
    </submittedName>
</protein>
<dbReference type="GO" id="GO:0005886">
    <property type="term" value="C:plasma membrane"/>
    <property type="evidence" value="ECO:0007669"/>
    <property type="project" value="TreeGrafter"/>
</dbReference>
<dbReference type="Pfam" id="PF03435">
    <property type="entry name" value="Sacchrp_dh_NADP"/>
    <property type="match status" value="1"/>
</dbReference>
<sequence>MSRSFDVVIFGASGFTGQFVVQEFAKHNSQNLRWAVAGRNKEKLQNVLQQASEQSGKDYSGIDVIIADVKNEESLNTMCSQARIVLNCVGPYRFFGEPVVKACVENGCHHLDVSGEPEYLETMQFKYNEKAKESKIFVVGTCGFDSIPADMGIVYTQKKFPGQLCHVESFLTVHSGDKGMRGHYGTYQSLIYGVASEKEGNLKTLRKQLFPNPMPKVGPKLKMRGSIFFGKEVDKWSLPFLGADPSVVRRTQRYRNDELQKPPIQYAAYFTMPSIIYVAMFLVFGLLFMLLASFQYGRKLLEKYPKIFSFGLFSHEGPTKEQMDSTGFTMTFYAKGFSKDYEGEINSDSKMDKKIITRIVGPELAYVTTPICMVQAALVILNERESMPESGGVLTPGAAFAETTLIERLDKAGVRFVTVEEPKAIANE</sequence>
<dbReference type="OrthoDB" id="10268090at2759"/>
<dbReference type="Proteomes" id="UP001152795">
    <property type="component" value="Unassembled WGS sequence"/>
</dbReference>
<dbReference type="GO" id="GO:0005739">
    <property type="term" value="C:mitochondrion"/>
    <property type="evidence" value="ECO:0007669"/>
    <property type="project" value="TreeGrafter"/>
</dbReference>
<dbReference type="GO" id="GO:0009247">
    <property type="term" value="P:glycolipid biosynthetic process"/>
    <property type="evidence" value="ECO:0007669"/>
    <property type="project" value="TreeGrafter"/>
</dbReference>
<name>A0A7D9HZE7_PARCT</name>
<evidence type="ECO:0000313" key="3">
    <source>
        <dbReference type="Proteomes" id="UP001152795"/>
    </source>
</evidence>
<evidence type="ECO:0000313" key="2">
    <source>
        <dbReference type="EMBL" id="CAB3993569.1"/>
    </source>
</evidence>
<gene>
    <name evidence="2" type="ORF">PACLA_8A047860</name>
</gene>
<dbReference type="GO" id="GO:0005811">
    <property type="term" value="C:lipid droplet"/>
    <property type="evidence" value="ECO:0007669"/>
    <property type="project" value="TreeGrafter"/>
</dbReference>
<dbReference type="SUPFAM" id="SSF51735">
    <property type="entry name" value="NAD(P)-binding Rossmann-fold domains"/>
    <property type="match status" value="1"/>
</dbReference>
<accession>A0A7D9HZE7</accession>
<dbReference type="Gene3D" id="3.40.50.720">
    <property type="entry name" value="NAD(P)-binding Rossmann-like Domain"/>
    <property type="match status" value="1"/>
</dbReference>
<dbReference type="InterPro" id="IPR005097">
    <property type="entry name" value="Sacchrp_dh_NADP-bd"/>
</dbReference>
<evidence type="ECO:0000256" key="1">
    <source>
        <dbReference type="ARBA" id="ARBA00038048"/>
    </source>
</evidence>
<dbReference type="PANTHER" id="PTHR12286:SF5">
    <property type="entry name" value="SACCHAROPINE DEHYDROGENASE-LIKE OXIDOREDUCTASE"/>
    <property type="match status" value="1"/>
</dbReference>
<dbReference type="AlphaFoldDB" id="A0A7D9HZE7"/>
<dbReference type="PANTHER" id="PTHR12286">
    <property type="entry name" value="SACCHAROPINE DEHYDROGENASE-LIKE OXIDOREDUCTASE"/>
    <property type="match status" value="1"/>
</dbReference>
<dbReference type="InterPro" id="IPR051276">
    <property type="entry name" value="Saccharopine_DH-like_oxidrdct"/>
</dbReference>